<evidence type="ECO:0000256" key="2">
    <source>
        <dbReference type="ARBA" id="ARBA00004123"/>
    </source>
</evidence>
<evidence type="ECO:0000256" key="5">
    <source>
        <dbReference type="ARBA" id="ARBA00011427"/>
    </source>
</evidence>
<keyword evidence="9" id="KW-0539">Nucleus</keyword>
<evidence type="ECO:0000259" key="11">
    <source>
        <dbReference type="Pfam" id="PF09811"/>
    </source>
</evidence>
<reference evidence="12 13" key="1">
    <citation type="submission" date="2023-08" db="EMBL/GenBank/DDBJ databases">
        <title>Black Yeasts Isolated from many extreme environments.</title>
        <authorList>
            <person name="Coleine C."/>
            <person name="Stajich J.E."/>
            <person name="Selbmann L."/>
        </authorList>
    </citation>
    <scope>NUCLEOTIDE SEQUENCE [LARGE SCALE GENOMIC DNA]</scope>
    <source>
        <strain evidence="12 13">CCFEE 5935</strain>
    </source>
</reference>
<feature type="domain" description="Essential protein Yae1 N-terminal" evidence="11">
    <location>
        <begin position="89"/>
        <end position="125"/>
    </location>
</feature>
<evidence type="ECO:0000256" key="10">
    <source>
        <dbReference type="SAM" id="MobiDB-lite"/>
    </source>
</evidence>
<comment type="function">
    <text evidence="1">The complex LTO1:YAE1 may function as a target specific adapter that probably recruits apo-RPLI1 to the cytosolic iron-sulfur protein assembly (CIA) complex machinery. May be required for biogenesis of the large ribosomal subunit and initiation of translation.</text>
</comment>
<evidence type="ECO:0000256" key="8">
    <source>
        <dbReference type="ARBA" id="ARBA00022490"/>
    </source>
</evidence>
<evidence type="ECO:0000313" key="12">
    <source>
        <dbReference type="EMBL" id="KAK5163407.1"/>
    </source>
</evidence>
<evidence type="ECO:0000256" key="9">
    <source>
        <dbReference type="ARBA" id="ARBA00023242"/>
    </source>
</evidence>
<keyword evidence="8" id="KW-0963">Cytoplasm</keyword>
<proteinExistence type="inferred from homology"/>
<dbReference type="PANTHER" id="PTHR18829:SF0">
    <property type="entry name" value="PROTEIN YAE1 HOMOLOG"/>
    <property type="match status" value="1"/>
</dbReference>
<sequence>MLRDLPSPYNSHDTTLFMTVPGAHDGHHEPNIAADHVDPLDDVFGSAPASPTVPAAPRRSNSETTPTHPAISQHPSDVPRLRQTHVTNGYREGVAESKEIYLQQGFDEGYAVGAELGLKAGWLLGALDGLLRAVLRSDGEGREDRGAVSNRLQEVQNIVQQAEGELRIEQLCSSEWFGEDGVWLFEVPQKNAADDVTFAEVSDAHPVISRWRTTVREVGGSTGLQLS</sequence>
<evidence type="ECO:0000256" key="1">
    <source>
        <dbReference type="ARBA" id="ARBA00003836"/>
    </source>
</evidence>
<feature type="compositionally biased region" description="Basic and acidic residues" evidence="10">
    <location>
        <begin position="27"/>
        <end position="39"/>
    </location>
</feature>
<comment type="subunit">
    <text evidence="5">May form a complex with LTO1.</text>
</comment>
<dbReference type="GeneID" id="89932105"/>
<evidence type="ECO:0000256" key="6">
    <source>
        <dbReference type="ARBA" id="ARBA00017286"/>
    </source>
</evidence>
<dbReference type="InterPro" id="IPR038881">
    <property type="entry name" value="Yae1-like"/>
</dbReference>
<evidence type="ECO:0000256" key="4">
    <source>
        <dbReference type="ARBA" id="ARBA00007096"/>
    </source>
</evidence>
<dbReference type="InterPro" id="IPR019191">
    <property type="entry name" value="Essential_protein_Yae1_N"/>
</dbReference>
<name>A0AAV9NYN0_9PEZI</name>
<evidence type="ECO:0000256" key="7">
    <source>
        <dbReference type="ARBA" id="ARBA00018400"/>
    </source>
</evidence>
<dbReference type="GO" id="GO:0005634">
    <property type="term" value="C:nucleus"/>
    <property type="evidence" value="ECO:0007669"/>
    <property type="project" value="UniProtKB-SubCell"/>
</dbReference>
<dbReference type="EMBL" id="JAVRRT010000026">
    <property type="protein sequence ID" value="KAK5163407.1"/>
    <property type="molecule type" value="Genomic_DNA"/>
</dbReference>
<comment type="subcellular location">
    <subcellularLocation>
        <location evidence="3">Cytoplasm</location>
    </subcellularLocation>
    <subcellularLocation>
        <location evidence="2">Nucleus</location>
    </subcellularLocation>
</comment>
<keyword evidence="13" id="KW-1185">Reference proteome</keyword>
<comment type="caution">
    <text evidence="12">The sequence shown here is derived from an EMBL/GenBank/DDBJ whole genome shotgun (WGS) entry which is preliminary data.</text>
</comment>
<feature type="compositionally biased region" description="Low complexity" evidence="10">
    <location>
        <begin position="46"/>
        <end position="59"/>
    </location>
</feature>
<comment type="similarity">
    <text evidence="4">Belongs to the YAE1 family.</text>
</comment>
<evidence type="ECO:0000313" key="13">
    <source>
        <dbReference type="Proteomes" id="UP001337655"/>
    </source>
</evidence>
<dbReference type="AlphaFoldDB" id="A0AAV9NYN0"/>
<gene>
    <name evidence="12" type="primary">YAE1</name>
    <name evidence="12" type="ORF">LTR77_010780</name>
</gene>
<organism evidence="12 13">
    <name type="scientific">Saxophila tyrrhenica</name>
    <dbReference type="NCBI Taxonomy" id="1690608"/>
    <lineage>
        <taxon>Eukaryota</taxon>
        <taxon>Fungi</taxon>
        <taxon>Dikarya</taxon>
        <taxon>Ascomycota</taxon>
        <taxon>Pezizomycotina</taxon>
        <taxon>Dothideomycetes</taxon>
        <taxon>Dothideomycetidae</taxon>
        <taxon>Mycosphaerellales</taxon>
        <taxon>Extremaceae</taxon>
        <taxon>Saxophila</taxon>
    </lineage>
</organism>
<dbReference type="Pfam" id="PF09811">
    <property type="entry name" value="Yae1_N"/>
    <property type="match status" value="1"/>
</dbReference>
<protein>
    <recommendedName>
        <fullName evidence="7">Protein YAE1</fullName>
    </recommendedName>
    <alternativeName>
        <fullName evidence="6">Protein yae1</fullName>
    </alternativeName>
</protein>
<dbReference type="Proteomes" id="UP001337655">
    <property type="component" value="Unassembled WGS sequence"/>
</dbReference>
<evidence type="ECO:0000256" key="3">
    <source>
        <dbReference type="ARBA" id="ARBA00004496"/>
    </source>
</evidence>
<dbReference type="PANTHER" id="PTHR18829">
    <property type="entry name" value="PROTEIN YAE1 HOMOLOG"/>
    <property type="match status" value="1"/>
</dbReference>
<dbReference type="GO" id="GO:0005737">
    <property type="term" value="C:cytoplasm"/>
    <property type="evidence" value="ECO:0007669"/>
    <property type="project" value="UniProtKB-SubCell"/>
</dbReference>
<feature type="region of interest" description="Disordered" evidence="10">
    <location>
        <begin position="27"/>
        <end position="81"/>
    </location>
</feature>
<dbReference type="RefSeq" id="XP_064653901.1">
    <property type="nucleotide sequence ID" value="XM_064807997.1"/>
</dbReference>
<accession>A0AAV9NYN0</accession>